<accession>A0ACA9SVX3</accession>
<evidence type="ECO:0000313" key="1">
    <source>
        <dbReference type="EMBL" id="CAG8847401.1"/>
    </source>
</evidence>
<sequence>ARLSELGVAILIFMQKEGIKETKNGKPHVFSRGDVAQWVLPM</sequence>
<feature type="non-terminal residue" evidence="1">
    <location>
        <position position="1"/>
    </location>
</feature>
<keyword evidence="2" id="KW-1185">Reference proteome</keyword>
<gene>
    <name evidence="1" type="ORF">RPERSI_LOCUS34617</name>
</gene>
<feature type="non-terminal residue" evidence="1">
    <location>
        <position position="42"/>
    </location>
</feature>
<dbReference type="EMBL" id="CAJVQC010155736">
    <property type="protein sequence ID" value="CAG8847401.1"/>
    <property type="molecule type" value="Genomic_DNA"/>
</dbReference>
<name>A0ACA9SVX3_9GLOM</name>
<proteinExistence type="predicted"/>
<evidence type="ECO:0000313" key="2">
    <source>
        <dbReference type="Proteomes" id="UP000789920"/>
    </source>
</evidence>
<organism evidence="1 2">
    <name type="scientific">Racocetra persica</name>
    <dbReference type="NCBI Taxonomy" id="160502"/>
    <lineage>
        <taxon>Eukaryota</taxon>
        <taxon>Fungi</taxon>
        <taxon>Fungi incertae sedis</taxon>
        <taxon>Mucoromycota</taxon>
        <taxon>Glomeromycotina</taxon>
        <taxon>Glomeromycetes</taxon>
        <taxon>Diversisporales</taxon>
        <taxon>Gigasporaceae</taxon>
        <taxon>Racocetra</taxon>
    </lineage>
</organism>
<dbReference type="Proteomes" id="UP000789920">
    <property type="component" value="Unassembled WGS sequence"/>
</dbReference>
<protein>
    <submittedName>
        <fullName evidence="1">4134_t:CDS:1</fullName>
    </submittedName>
</protein>
<reference evidence="1" key="1">
    <citation type="submission" date="2021-06" db="EMBL/GenBank/DDBJ databases">
        <authorList>
            <person name="Kallberg Y."/>
            <person name="Tangrot J."/>
            <person name="Rosling A."/>
        </authorList>
    </citation>
    <scope>NUCLEOTIDE SEQUENCE</scope>
    <source>
        <strain evidence="1">MA461A</strain>
    </source>
</reference>
<comment type="caution">
    <text evidence="1">The sequence shown here is derived from an EMBL/GenBank/DDBJ whole genome shotgun (WGS) entry which is preliminary data.</text>
</comment>